<dbReference type="EMBL" id="JNAX01000011">
    <property type="protein sequence ID" value="KGG20564.1"/>
    <property type="molecule type" value="Genomic_DNA"/>
</dbReference>
<evidence type="ECO:0000313" key="3">
    <source>
        <dbReference type="Proteomes" id="UP000030392"/>
    </source>
</evidence>
<keyword evidence="2" id="KW-0378">Hydrolase</keyword>
<keyword evidence="2" id="KW-0547">Nucleotide-binding</keyword>
<protein>
    <submittedName>
        <fullName evidence="2">Putative Viral (Superfamily 1) RNA helicase</fullName>
    </submittedName>
</protein>
<organism evidence="2 3">
    <name type="scientific">Prochlorococcus marinus str. PAC1</name>
    <dbReference type="NCBI Taxonomy" id="59924"/>
    <lineage>
        <taxon>Bacteria</taxon>
        <taxon>Bacillati</taxon>
        <taxon>Cyanobacteriota</taxon>
        <taxon>Cyanophyceae</taxon>
        <taxon>Synechococcales</taxon>
        <taxon>Prochlorococcaceae</taxon>
        <taxon>Prochlorococcus</taxon>
    </lineage>
</organism>
<comment type="caution">
    <text evidence="2">The sequence shown here is derived from an EMBL/GenBank/DDBJ whole genome shotgun (WGS) entry which is preliminary data.</text>
</comment>
<gene>
    <name evidence="2" type="ORF">EV03_1065</name>
</gene>
<feature type="compositionally biased region" description="Polar residues" evidence="1">
    <location>
        <begin position="146"/>
        <end position="156"/>
    </location>
</feature>
<feature type="region of interest" description="Disordered" evidence="1">
    <location>
        <begin position="105"/>
        <end position="129"/>
    </location>
</feature>
<name>A0A0A2C7J1_PROMR</name>
<dbReference type="GO" id="GO:0004386">
    <property type="term" value="F:helicase activity"/>
    <property type="evidence" value="ECO:0007669"/>
    <property type="project" value="UniProtKB-KW"/>
</dbReference>
<keyword evidence="2" id="KW-0347">Helicase</keyword>
<dbReference type="Proteomes" id="UP000030392">
    <property type="component" value="Unassembled WGS sequence"/>
</dbReference>
<reference evidence="3" key="1">
    <citation type="journal article" date="2014" name="Sci. Data">
        <title>Genomes of diverse isolates of the marine cyanobacterium Prochlorococcus.</title>
        <authorList>
            <person name="Biller S."/>
            <person name="Berube P."/>
            <person name="Thompson J."/>
            <person name="Kelly L."/>
            <person name="Roggensack S."/>
            <person name="Awad L."/>
            <person name="Roache-Johnson K."/>
            <person name="Ding H."/>
            <person name="Giovannoni S.J."/>
            <person name="Moore L.R."/>
            <person name="Chisholm S.W."/>
        </authorList>
    </citation>
    <scope>NUCLEOTIDE SEQUENCE [LARGE SCALE GENOMIC DNA]</scope>
    <source>
        <strain evidence="3">PAC1</strain>
    </source>
</reference>
<evidence type="ECO:0000256" key="1">
    <source>
        <dbReference type="SAM" id="MobiDB-lite"/>
    </source>
</evidence>
<keyword evidence="2" id="KW-0067">ATP-binding</keyword>
<sequence>MNSYNNRNQIRQRSRAPLDRRMDKWIQTGKQVVDGVAGNRPGQRRGGWQDKETSANFDKVGRWMEEKIDWFFEDDDDWLHNEDLDDEPFQESLNNTKRPLTAISLRAPKALPPQIEGRRNNSDELNEWPDDQSFKLNKWERKDNLIKQNASDSNDSCLDKRTPQRRKNIPRSSRRKYY</sequence>
<dbReference type="RefSeq" id="WP_036905914.1">
    <property type="nucleotide sequence ID" value="NZ_CP138967.1"/>
</dbReference>
<feature type="compositionally biased region" description="Basic residues" evidence="1">
    <location>
        <begin position="163"/>
        <end position="178"/>
    </location>
</feature>
<proteinExistence type="predicted"/>
<accession>A0A0A2C7J1</accession>
<feature type="region of interest" description="Disordered" evidence="1">
    <location>
        <begin position="145"/>
        <end position="178"/>
    </location>
</feature>
<evidence type="ECO:0000313" key="2">
    <source>
        <dbReference type="EMBL" id="KGG20564.1"/>
    </source>
</evidence>
<dbReference type="AlphaFoldDB" id="A0A0A2C7J1"/>